<dbReference type="Proteomes" id="UP000267251">
    <property type="component" value="Unassembled WGS sequence"/>
</dbReference>
<keyword evidence="4" id="KW-0479">Metal-binding</keyword>
<comment type="cofactor">
    <cofactor evidence="4">
        <name>Fe cation</name>
        <dbReference type="ChEBI" id="CHEBI:24875"/>
    </cofactor>
    <text evidence="4">Binds 1 Fe cation per subunit.</text>
</comment>
<keyword evidence="9" id="KW-1185">Reference proteome</keyword>
<sequence>MSTSRTVVQSVLSVEQDEGVGARVRRSIGRPELRSCDPFLMLDEFDIGGKGGFPDHPHRGFETVTYVLEGESYHEDFAGHKGRLGPGDLQWMTAGRGIVHGEMPKPGVRSRGLQLWVNLPAKDKMCEPAYQELRDADVPRVQVPGGGGTVKVIAGESFGTSSPVSTRTPIMYLDAQIKPGTSLFHEIPSSYRGFIYVLTGTAKFGGTRSPAHTTLVLSDPKNEDGVTGVRVEVPEGEEMCHYVVVAGEPINEPIVQHGPFVMNTEEEIQRTMWDYQLKTNGFERAKGWKSSIRSMK</sequence>
<keyword evidence="3" id="KW-0539">Nucleus</keyword>
<evidence type="ECO:0000256" key="3">
    <source>
        <dbReference type="ARBA" id="ARBA00023242"/>
    </source>
</evidence>
<evidence type="ECO:0000259" key="6">
    <source>
        <dbReference type="Pfam" id="PF02678"/>
    </source>
</evidence>
<comment type="subcellular location">
    <subcellularLocation>
        <location evidence="1">Nucleus</location>
    </subcellularLocation>
</comment>
<dbReference type="EMBL" id="KZ987762">
    <property type="protein sequence ID" value="RKP15061.1"/>
    <property type="molecule type" value="Genomic_DNA"/>
</dbReference>
<reference evidence="9" key="1">
    <citation type="journal article" date="2018" name="Nat. Microbiol.">
        <title>Leveraging single-cell genomics to expand the fungal tree of life.</title>
        <authorList>
            <person name="Ahrendt S.R."/>
            <person name="Quandt C.A."/>
            <person name="Ciobanu D."/>
            <person name="Clum A."/>
            <person name="Salamov A."/>
            <person name="Andreopoulos B."/>
            <person name="Cheng J.F."/>
            <person name="Woyke T."/>
            <person name="Pelin A."/>
            <person name="Henrissat B."/>
            <person name="Reynolds N.K."/>
            <person name="Benny G.L."/>
            <person name="Smith M.E."/>
            <person name="James T.Y."/>
            <person name="Grigoriev I.V."/>
        </authorList>
    </citation>
    <scope>NUCLEOTIDE SEQUENCE [LARGE SCALE GENOMIC DNA]</scope>
</reference>
<feature type="binding site" evidence="4">
    <location>
        <position position="102"/>
    </location>
    <ligand>
        <name>Fe cation</name>
        <dbReference type="ChEBI" id="CHEBI:24875"/>
    </ligand>
</feature>
<feature type="binding site" evidence="4">
    <location>
        <position position="56"/>
    </location>
    <ligand>
        <name>Fe cation</name>
        <dbReference type="ChEBI" id="CHEBI:24875"/>
    </ligand>
</feature>
<protein>
    <submittedName>
        <fullName evidence="8">Pirin-like protein-like protein</fullName>
    </submittedName>
</protein>
<dbReference type="InterPro" id="IPR014710">
    <property type="entry name" value="RmlC-like_jellyroll"/>
</dbReference>
<dbReference type="Pfam" id="PF02678">
    <property type="entry name" value="Pirin"/>
    <property type="match status" value="1"/>
</dbReference>
<dbReference type="InterPro" id="IPR003829">
    <property type="entry name" value="Pirin_N_dom"/>
</dbReference>
<dbReference type="PANTHER" id="PTHR13903">
    <property type="entry name" value="PIRIN-RELATED"/>
    <property type="match status" value="1"/>
</dbReference>
<dbReference type="CDD" id="cd02909">
    <property type="entry name" value="cupin_pirin_N"/>
    <property type="match status" value="1"/>
</dbReference>
<evidence type="ECO:0000256" key="5">
    <source>
        <dbReference type="RuleBase" id="RU003457"/>
    </source>
</evidence>
<comment type="similarity">
    <text evidence="2 5">Belongs to the pirin family.</text>
</comment>
<name>A0A4P9Y9G4_9FUNG</name>
<evidence type="ECO:0000256" key="2">
    <source>
        <dbReference type="ARBA" id="ARBA00008416"/>
    </source>
</evidence>
<proteinExistence type="inferred from homology"/>
<accession>A0A4P9Y9G4</accession>
<evidence type="ECO:0000256" key="4">
    <source>
        <dbReference type="PIRSR" id="PIRSR006232-1"/>
    </source>
</evidence>
<dbReference type="PANTHER" id="PTHR13903:SF8">
    <property type="entry name" value="PIRIN"/>
    <property type="match status" value="1"/>
</dbReference>
<evidence type="ECO:0000259" key="7">
    <source>
        <dbReference type="Pfam" id="PF05726"/>
    </source>
</evidence>
<feature type="binding site" evidence="4">
    <location>
        <position position="100"/>
    </location>
    <ligand>
        <name>Fe cation</name>
        <dbReference type="ChEBI" id="CHEBI:24875"/>
    </ligand>
</feature>
<evidence type="ECO:0000313" key="8">
    <source>
        <dbReference type="EMBL" id="RKP15061.1"/>
    </source>
</evidence>
<dbReference type="PIRSF" id="PIRSF006232">
    <property type="entry name" value="Pirin"/>
    <property type="match status" value="1"/>
</dbReference>
<dbReference type="CDD" id="cd02247">
    <property type="entry name" value="cupin_pirin_C"/>
    <property type="match status" value="1"/>
</dbReference>
<dbReference type="Gene3D" id="2.60.120.10">
    <property type="entry name" value="Jelly Rolls"/>
    <property type="match status" value="2"/>
</dbReference>
<dbReference type="GO" id="GO:0005634">
    <property type="term" value="C:nucleus"/>
    <property type="evidence" value="ECO:0007669"/>
    <property type="project" value="UniProtKB-SubCell"/>
</dbReference>
<keyword evidence="4" id="KW-0408">Iron</keyword>
<dbReference type="InterPro" id="IPR008778">
    <property type="entry name" value="Pirin_C_dom"/>
</dbReference>
<feature type="domain" description="Pirin N-terminal" evidence="6">
    <location>
        <begin position="22"/>
        <end position="117"/>
    </location>
</feature>
<dbReference type="InterPro" id="IPR011051">
    <property type="entry name" value="RmlC_Cupin_sf"/>
</dbReference>
<dbReference type="InterPro" id="IPR012093">
    <property type="entry name" value="Pirin"/>
</dbReference>
<feature type="domain" description="Pirin C-terminal" evidence="7">
    <location>
        <begin position="172"/>
        <end position="280"/>
    </location>
</feature>
<dbReference type="Pfam" id="PF05726">
    <property type="entry name" value="Pirin_C"/>
    <property type="match status" value="1"/>
</dbReference>
<evidence type="ECO:0000313" key="9">
    <source>
        <dbReference type="Proteomes" id="UP000267251"/>
    </source>
</evidence>
<dbReference type="GO" id="GO:0046872">
    <property type="term" value="F:metal ion binding"/>
    <property type="evidence" value="ECO:0007669"/>
    <property type="project" value="UniProtKB-KW"/>
</dbReference>
<dbReference type="SUPFAM" id="SSF51182">
    <property type="entry name" value="RmlC-like cupins"/>
    <property type="match status" value="1"/>
</dbReference>
<dbReference type="OrthoDB" id="198735at2759"/>
<feature type="binding site" evidence="4">
    <location>
        <position position="58"/>
    </location>
    <ligand>
        <name>Fe cation</name>
        <dbReference type="ChEBI" id="CHEBI:24875"/>
    </ligand>
</feature>
<dbReference type="AlphaFoldDB" id="A0A4P9Y9G4"/>
<organism evidence="8 9">
    <name type="scientific">Piptocephalis cylindrospora</name>
    <dbReference type="NCBI Taxonomy" id="1907219"/>
    <lineage>
        <taxon>Eukaryota</taxon>
        <taxon>Fungi</taxon>
        <taxon>Fungi incertae sedis</taxon>
        <taxon>Zoopagomycota</taxon>
        <taxon>Zoopagomycotina</taxon>
        <taxon>Zoopagomycetes</taxon>
        <taxon>Zoopagales</taxon>
        <taxon>Piptocephalidaceae</taxon>
        <taxon>Piptocephalis</taxon>
    </lineage>
</organism>
<dbReference type="FunFam" id="2.60.120.10:FF:000055">
    <property type="entry name" value="pirin"/>
    <property type="match status" value="1"/>
</dbReference>
<evidence type="ECO:0000256" key="1">
    <source>
        <dbReference type="ARBA" id="ARBA00004123"/>
    </source>
</evidence>
<gene>
    <name evidence="8" type="ORF">BJ684DRAFT_7644</name>
</gene>